<protein>
    <submittedName>
        <fullName evidence="2">Uncharacterized protein</fullName>
    </submittedName>
</protein>
<feature type="compositionally biased region" description="Basic and acidic residues" evidence="1">
    <location>
        <begin position="39"/>
        <end position="55"/>
    </location>
</feature>
<evidence type="ECO:0000313" key="3">
    <source>
        <dbReference type="Proteomes" id="UP000828390"/>
    </source>
</evidence>
<comment type="caution">
    <text evidence="2">The sequence shown here is derived from an EMBL/GenBank/DDBJ whole genome shotgun (WGS) entry which is preliminary data.</text>
</comment>
<feature type="compositionally biased region" description="Basic residues" evidence="1">
    <location>
        <begin position="8"/>
        <end position="19"/>
    </location>
</feature>
<organism evidence="2 3">
    <name type="scientific">Dreissena polymorpha</name>
    <name type="common">Zebra mussel</name>
    <name type="synonym">Mytilus polymorpha</name>
    <dbReference type="NCBI Taxonomy" id="45954"/>
    <lineage>
        <taxon>Eukaryota</taxon>
        <taxon>Metazoa</taxon>
        <taxon>Spiralia</taxon>
        <taxon>Lophotrochozoa</taxon>
        <taxon>Mollusca</taxon>
        <taxon>Bivalvia</taxon>
        <taxon>Autobranchia</taxon>
        <taxon>Heteroconchia</taxon>
        <taxon>Euheterodonta</taxon>
        <taxon>Imparidentia</taxon>
        <taxon>Neoheterodontei</taxon>
        <taxon>Myida</taxon>
        <taxon>Dreissenoidea</taxon>
        <taxon>Dreissenidae</taxon>
        <taxon>Dreissena</taxon>
    </lineage>
</organism>
<feature type="region of interest" description="Disordered" evidence="1">
    <location>
        <begin position="1"/>
        <end position="55"/>
    </location>
</feature>
<keyword evidence="3" id="KW-1185">Reference proteome</keyword>
<reference evidence="2" key="2">
    <citation type="submission" date="2020-11" db="EMBL/GenBank/DDBJ databases">
        <authorList>
            <person name="McCartney M.A."/>
            <person name="Auch B."/>
            <person name="Kono T."/>
            <person name="Mallez S."/>
            <person name="Becker A."/>
            <person name="Gohl D.M."/>
            <person name="Silverstein K.A.T."/>
            <person name="Koren S."/>
            <person name="Bechman K.B."/>
            <person name="Herman A."/>
            <person name="Abrahante J.E."/>
            <person name="Garbe J."/>
        </authorList>
    </citation>
    <scope>NUCLEOTIDE SEQUENCE</scope>
    <source>
        <strain evidence="2">Duluth1</strain>
        <tissue evidence="2">Whole animal</tissue>
    </source>
</reference>
<sequence length="55" mass="6229">MGVDRSRTSKTSRQRHKASIRLEPTVIKESGMAQTVVEKVSRERSEGRRSDMDPA</sequence>
<dbReference type="EMBL" id="JAIWYP010000003">
    <property type="protein sequence ID" value="KAH3854590.1"/>
    <property type="molecule type" value="Genomic_DNA"/>
</dbReference>
<dbReference type="Proteomes" id="UP000828390">
    <property type="component" value="Unassembled WGS sequence"/>
</dbReference>
<dbReference type="AlphaFoldDB" id="A0A9D4LAQ4"/>
<evidence type="ECO:0000313" key="2">
    <source>
        <dbReference type="EMBL" id="KAH3854590.1"/>
    </source>
</evidence>
<accession>A0A9D4LAQ4</accession>
<proteinExistence type="predicted"/>
<gene>
    <name evidence="2" type="ORF">DPMN_097135</name>
</gene>
<evidence type="ECO:0000256" key="1">
    <source>
        <dbReference type="SAM" id="MobiDB-lite"/>
    </source>
</evidence>
<name>A0A9D4LAQ4_DREPO</name>
<reference evidence="2" key="1">
    <citation type="journal article" date="2019" name="bioRxiv">
        <title>The Genome of the Zebra Mussel, Dreissena polymorpha: A Resource for Invasive Species Research.</title>
        <authorList>
            <person name="McCartney M.A."/>
            <person name="Auch B."/>
            <person name="Kono T."/>
            <person name="Mallez S."/>
            <person name="Zhang Y."/>
            <person name="Obille A."/>
            <person name="Becker A."/>
            <person name="Abrahante J.E."/>
            <person name="Garbe J."/>
            <person name="Badalamenti J.P."/>
            <person name="Herman A."/>
            <person name="Mangelson H."/>
            <person name="Liachko I."/>
            <person name="Sullivan S."/>
            <person name="Sone E.D."/>
            <person name="Koren S."/>
            <person name="Silverstein K.A.T."/>
            <person name="Beckman K.B."/>
            <person name="Gohl D.M."/>
        </authorList>
    </citation>
    <scope>NUCLEOTIDE SEQUENCE</scope>
    <source>
        <strain evidence="2">Duluth1</strain>
        <tissue evidence="2">Whole animal</tissue>
    </source>
</reference>